<proteinExistence type="predicted"/>
<dbReference type="OrthoDB" id="3562088at2759"/>
<name>A0A8H4P6S2_9HYPO</name>
<comment type="caution">
    <text evidence="1">The sequence shown here is derived from an EMBL/GenBank/DDBJ whole genome shotgun (WGS) entry which is preliminary data.</text>
</comment>
<gene>
    <name evidence="1" type="ORF">F53441_3</name>
</gene>
<evidence type="ECO:0000313" key="2">
    <source>
        <dbReference type="Proteomes" id="UP000605986"/>
    </source>
</evidence>
<accession>A0A8H4P6S2</accession>
<organism evidence="1 2">
    <name type="scientific">Fusarium austroafricanum</name>
    <dbReference type="NCBI Taxonomy" id="2364996"/>
    <lineage>
        <taxon>Eukaryota</taxon>
        <taxon>Fungi</taxon>
        <taxon>Dikarya</taxon>
        <taxon>Ascomycota</taxon>
        <taxon>Pezizomycotina</taxon>
        <taxon>Sordariomycetes</taxon>
        <taxon>Hypocreomycetidae</taxon>
        <taxon>Hypocreales</taxon>
        <taxon>Nectriaceae</taxon>
        <taxon>Fusarium</taxon>
        <taxon>Fusarium concolor species complex</taxon>
    </lineage>
</organism>
<reference evidence="1" key="1">
    <citation type="submission" date="2020-01" db="EMBL/GenBank/DDBJ databases">
        <title>Identification and distribution of gene clusters putatively required for synthesis of sphingolipid metabolism inhibitors in phylogenetically diverse species of the filamentous fungus Fusarium.</title>
        <authorList>
            <person name="Kim H.-S."/>
            <person name="Busman M."/>
            <person name="Brown D.W."/>
            <person name="Divon H."/>
            <person name="Uhlig S."/>
            <person name="Proctor R.H."/>
        </authorList>
    </citation>
    <scope>NUCLEOTIDE SEQUENCE</scope>
    <source>
        <strain evidence="1">NRRL 53441</strain>
    </source>
</reference>
<dbReference type="EMBL" id="JAADJG010000001">
    <property type="protein sequence ID" value="KAF4458206.1"/>
    <property type="molecule type" value="Genomic_DNA"/>
</dbReference>
<keyword evidence="2" id="KW-1185">Reference proteome</keyword>
<sequence length="283" mass="30262">MRDMKALLVVISACNRDNLFRCFIDQRYSIQAQDYCAGLEPFTVTVATSIATTTTTMETDITADVVVVIETSTITVFTETVPTATSVITVDPATVAKRQATVNPPKCMTNGVTYPASRITSACSCINMAASTISITQVVSTAIVTELSTVITTPFTTVTSWETISTATSGGTLTVTLPPVGINRLINGNFEIGDASSWKLSPELWSGKIVLWGSLAGARAYKITGSEGSLGILRQVNPIYLEAGRYEIGFTAPPAKFPRNTDSWVTVSAFDFFNPVKGINITV</sequence>
<dbReference type="AlphaFoldDB" id="A0A8H4P6S2"/>
<protein>
    <submittedName>
        <fullName evidence="1">Carbohydrate binding domain-containing protein</fullName>
    </submittedName>
</protein>
<dbReference type="Proteomes" id="UP000605986">
    <property type="component" value="Unassembled WGS sequence"/>
</dbReference>
<evidence type="ECO:0000313" key="1">
    <source>
        <dbReference type="EMBL" id="KAF4458206.1"/>
    </source>
</evidence>